<dbReference type="Pfam" id="PF11838">
    <property type="entry name" value="ERAP1_C"/>
    <property type="match status" value="1"/>
</dbReference>
<dbReference type="Gene3D" id="2.60.40.1910">
    <property type="match status" value="1"/>
</dbReference>
<dbReference type="AlphaFoldDB" id="A0A1I8EA56"/>
<comment type="subcellular location">
    <subcellularLocation>
        <location evidence="2">Cytoplasm</location>
    </subcellularLocation>
</comment>
<reference evidence="16" key="1">
    <citation type="submission" date="2016-11" db="UniProtKB">
        <authorList>
            <consortium name="WormBaseParasite"/>
        </authorList>
    </citation>
    <scope>IDENTIFICATION</scope>
    <source>
        <strain evidence="16">pt0022</strain>
    </source>
</reference>
<accession>A0A1I8EA56</accession>
<dbReference type="GO" id="GO:0016020">
    <property type="term" value="C:membrane"/>
    <property type="evidence" value="ECO:0007669"/>
    <property type="project" value="TreeGrafter"/>
</dbReference>
<dbReference type="GO" id="GO:0043171">
    <property type="term" value="P:peptide catabolic process"/>
    <property type="evidence" value="ECO:0007669"/>
    <property type="project" value="TreeGrafter"/>
</dbReference>
<comment type="cofactor">
    <cofactor evidence="1">
        <name>Zn(2+)</name>
        <dbReference type="ChEBI" id="CHEBI:29105"/>
    </cofactor>
</comment>
<protein>
    <recommendedName>
        <fullName evidence="13">Puromycin-sensitive aminopeptidase</fullName>
        <ecNumber evidence="12">3.4.11.14</ecNumber>
    </recommendedName>
    <alternativeName>
        <fullName evidence="14">Cytosol alanyl aminopeptidase</fullName>
    </alternativeName>
</protein>
<evidence type="ECO:0000256" key="2">
    <source>
        <dbReference type="ARBA" id="ARBA00004496"/>
    </source>
</evidence>
<dbReference type="STRING" id="6293.A0A1I8EA56"/>
<dbReference type="PANTHER" id="PTHR11533">
    <property type="entry name" value="PROTEASE M1 ZINC METALLOPROTEASE"/>
    <property type="match status" value="1"/>
</dbReference>
<evidence type="ECO:0000256" key="7">
    <source>
        <dbReference type="ARBA" id="ARBA00022723"/>
    </source>
</evidence>
<name>A0A1I8EA56_WUCBA</name>
<dbReference type="EC" id="3.4.11.14" evidence="12"/>
<dbReference type="InterPro" id="IPR024571">
    <property type="entry name" value="ERAP1-like_C_dom"/>
</dbReference>
<dbReference type="GO" id="GO:0042277">
    <property type="term" value="F:peptide binding"/>
    <property type="evidence" value="ECO:0007669"/>
    <property type="project" value="TreeGrafter"/>
</dbReference>
<evidence type="ECO:0000256" key="13">
    <source>
        <dbReference type="ARBA" id="ARBA00074113"/>
    </source>
</evidence>
<evidence type="ECO:0000313" key="16">
    <source>
        <dbReference type="WBParaSite" id="maker-PairedContig_1201-snap-gene-0.4-mRNA-1"/>
    </source>
</evidence>
<keyword evidence="8" id="KW-0378">Hydrolase</keyword>
<evidence type="ECO:0000256" key="6">
    <source>
        <dbReference type="ARBA" id="ARBA00022670"/>
    </source>
</evidence>
<dbReference type="PANTHER" id="PTHR11533:SF174">
    <property type="entry name" value="PUROMYCIN-SENSITIVE AMINOPEPTIDASE-RELATED"/>
    <property type="match status" value="1"/>
</dbReference>
<dbReference type="Gene3D" id="1.25.50.20">
    <property type="match status" value="1"/>
</dbReference>
<sequence>MSTWTKQIGYPLVSVSQKIDGKNRILRMSQKRFLADGTTDEKNLLWQIPITISVSSEPESIKERVLLKGFQQNVTINDVDPKDWIKLNVGTTGFYRVLYSHDMLHALLPDFATKKIPFLSLLKSSSNEDDYTVWSSLDSGISELSNVLSHYDPVIRSEFNKFIIKILTPVADRLGWEAKPNEDSQIALLRALILGRLGRCDHEETIKTAREKFLEHFTNKTELHPDLRLTIYGMMGRHYGKEGFQQLKEIYETAGFGEIERNCIVAMPQTSDTELLKEVFEYCIQNVMLLNHPELPGKIRSQDIIYLFYGACVNKSGQNFAWKYFKDSTKLLLQKFGGANSSLFQHCFRTSADCHCSSVMIKEVEDFVCSYLGADEARTINRTTQQIIESVHLNEQLLKRNAVVISEYLAAADF</sequence>
<dbReference type="WBParaSite" id="maker-PairedContig_1201-snap-gene-0.4-mRNA-1">
    <property type="protein sequence ID" value="maker-PairedContig_1201-snap-gene-0.4-mRNA-1"/>
    <property type="gene ID" value="maker-PairedContig_1201-snap-gene-0.4"/>
</dbReference>
<proteinExistence type="inferred from homology"/>
<dbReference type="GO" id="GO:0070006">
    <property type="term" value="F:metalloaminopeptidase activity"/>
    <property type="evidence" value="ECO:0007669"/>
    <property type="project" value="TreeGrafter"/>
</dbReference>
<keyword evidence="10" id="KW-0482">Metalloprotease</keyword>
<evidence type="ECO:0000256" key="10">
    <source>
        <dbReference type="ARBA" id="ARBA00023049"/>
    </source>
</evidence>
<evidence type="ECO:0000256" key="4">
    <source>
        <dbReference type="ARBA" id="ARBA00022438"/>
    </source>
</evidence>
<evidence type="ECO:0000256" key="12">
    <source>
        <dbReference type="ARBA" id="ARBA00066316"/>
    </source>
</evidence>
<organism evidence="16">
    <name type="scientific">Wuchereria bancrofti</name>
    <dbReference type="NCBI Taxonomy" id="6293"/>
    <lineage>
        <taxon>Eukaryota</taxon>
        <taxon>Metazoa</taxon>
        <taxon>Ecdysozoa</taxon>
        <taxon>Nematoda</taxon>
        <taxon>Chromadorea</taxon>
        <taxon>Rhabditida</taxon>
        <taxon>Spirurina</taxon>
        <taxon>Spiruromorpha</taxon>
        <taxon>Filarioidea</taxon>
        <taxon>Onchocercidae</taxon>
        <taxon>Wuchereria</taxon>
    </lineage>
</organism>
<evidence type="ECO:0000256" key="5">
    <source>
        <dbReference type="ARBA" id="ARBA00022490"/>
    </source>
</evidence>
<evidence type="ECO:0000256" key="9">
    <source>
        <dbReference type="ARBA" id="ARBA00022833"/>
    </source>
</evidence>
<dbReference type="GO" id="GO:0006508">
    <property type="term" value="P:proteolysis"/>
    <property type="evidence" value="ECO:0007669"/>
    <property type="project" value="UniProtKB-KW"/>
</dbReference>
<evidence type="ECO:0000256" key="14">
    <source>
        <dbReference type="ARBA" id="ARBA00081993"/>
    </source>
</evidence>
<keyword evidence="7" id="KW-0479">Metal-binding</keyword>
<dbReference type="GO" id="GO:0016285">
    <property type="term" value="F:alanyl aminopeptidase activity"/>
    <property type="evidence" value="ECO:0007669"/>
    <property type="project" value="UniProtKB-EC"/>
</dbReference>
<keyword evidence="4" id="KW-0031">Aminopeptidase</keyword>
<evidence type="ECO:0000259" key="15">
    <source>
        <dbReference type="Pfam" id="PF11838"/>
    </source>
</evidence>
<evidence type="ECO:0000256" key="8">
    <source>
        <dbReference type="ARBA" id="ARBA00022801"/>
    </source>
</evidence>
<dbReference type="InterPro" id="IPR050344">
    <property type="entry name" value="Peptidase_M1_aminopeptidases"/>
</dbReference>
<comment type="similarity">
    <text evidence="3">Belongs to the peptidase M1 family.</text>
</comment>
<dbReference type="GO" id="GO:0005615">
    <property type="term" value="C:extracellular space"/>
    <property type="evidence" value="ECO:0007669"/>
    <property type="project" value="TreeGrafter"/>
</dbReference>
<evidence type="ECO:0000256" key="1">
    <source>
        <dbReference type="ARBA" id="ARBA00001947"/>
    </source>
</evidence>
<evidence type="ECO:0000256" key="3">
    <source>
        <dbReference type="ARBA" id="ARBA00010136"/>
    </source>
</evidence>
<feature type="domain" description="ERAP1-like C-terminal" evidence="15">
    <location>
        <begin position="118"/>
        <end position="392"/>
    </location>
</feature>
<dbReference type="GO" id="GO:0008270">
    <property type="term" value="F:zinc ion binding"/>
    <property type="evidence" value="ECO:0007669"/>
    <property type="project" value="TreeGrafter"/>
</dbReference>
<keyword evidence="9" id="KW-0862">Zinc</keyword>
<evidence type="ECO:0000256" key="11">
    <source>
        <dbReference type="ARBA" id="ARBA00052895"/>
    </source>
</evidence>
<dbReference type="GO" id="GO:0005737">
    <property type="term" value="C:cytoplasm"/>
    <property type="evidence" value="ECO:0007669"/>
    <property type="project" value="UniProtKB-SubCell"/>
</dbReference>
<comment type="catalytic activity">
    <reaction evidence="11">
        <text>Release of an N-terminal amino acid, preferentially alanine, from a wide range of peptides, amides and arylamides.</text>
        <dbReference type="EC" id="3.4.11.14"/>
    </reaction>
</comment>
<keyword evidence="6" id="KW-0645">Protease</keyword>
<dbReference type="FunFam" id="2.60.40.1910:FF:000002">
    <property type="entry name" value="Aminopeptidase"/>
    <property type="match status" value="1"/>
</dbReference>
<keyword evidence="5" id="KW-0963">Cytoplasm</keyword>